<proteinExistence type="inferred from homology"/>
<dbReference type="CDD" id="cd01169">
    <property type="entry name" value="HMPP_kinase"/>
    <property type="match status" value="1"/>
</dbReference>
<comment type="catalytic activity">
    <reaction evidence="1">
        <text>4-amino-5-hydroxymethyl-2-methylpyrimidine + ATP = 4-amino-2-methyl-5-(phosphooxymethyl)pyrimidine + ADP + H(+)</text>
        <dbReference type="Rhea" id="RHEA:23096"/>
        <dbReference type="ChEBI" id="CHEBI:15378"/>
        <dbReference type="ChEBI" id="CHEBI:16892"/>
        <dbReference type="ChEBI" id="CHEBI:30616"/>
        <dbReference type="ChEBI" id="CHEBI:58354"/>
        <dbReference type="ChEBI" id="CHEBI:456216"/>
        <dbReference type="EC" id="2.7.1.49"/>
    </reaction>
</comment>
<evidence type="ECO:0000313" key="18">
    <source>
        <dbReference type="Proteomes" id="UP000442244"/>
    </source>
</evidence>
<comment type="similarity">
    <text evidence="4">Belongs to the ThiD family.</text>
</comment>
<comment type="pathway">
    <text evidence="3">Cofactor biosynthesis; thiamine diphosphate biosynthesis; 4-amino-2-methyl-5-diphosphomethylpyrimidine from 5-amino-1-(5-phospho-D-ribosyl)imidazole: step 3/3.</text>
</comment>
<evidence type="ECO:0000313" key="17">
    <source>
        <dbReference type="EMBL" id="TYC47434.1"/>
    </source>
</evidence>
<keyword evidence="18" id="KW-1185">Reference proteome</keyword>
<dbReference type="InterPro" id="IPR013749">
    <property type="entry name" value="PM/HMP-P_kinase-1"/>
</dbReference>
<dbReference type="InterPro" id="IPR029056">
    <property type="entry name" value="Ribokinase-like"/>
</dbReference>
<evidence type="ECO:0000256" key="9">
    <source>
        <dbReference type="ARBA" id="ARBA00022741"/>
    </source>
</evidence>
<dbReference type="NCBIfam" id="TIGR00097">
    <property type="entry name" value="HMP-P_kinase"/>
    <property type="match status" value="1"/>
</dbReference>
<keyword evidence="12" id="KW-0784">Thiamine biosynthesis</keyword>
<evidence type="ECO:0000256" key="6">
    <source>
        <dbReference type="ARBA" id="ARBA00012963"/>
    </source>
</evidence>
<reference evidence="17 18" key="1">
    <citation type="submission" date="2019-01" db="EMBL/GenBank/DDBJ databases">
        <title>Leuconostoc litchii sp. nov., a novel lactic acid bacterium isolated from lychee.</title>
        <authorList>
            <person name="Wang L.-T."/>
        </authorList>
    </citation>
    <scope>NUCLEOTIDE SEQUENCE [LARGE SCALE GENOMIC DNA]</scope>
    <source>
        <strain evidence="17 18">MB7</strain>
    </source>
</reference>
<evidence type="ECO:0000256" key="15">
    <source>
        <dbReference type="ARBA" id="ARBA00043176"/>
    </source>
</evidence>
<dbReference type="GO" id="GO:0005524">
    <property type="term" value="F:ATP binding"/>
    <property type="evidence" value="ECO:0007669"/>
    <property type="project" value="UniProtKB-KW"/>
</dbReference>
<dbReference type="EC" id="2.7.4.7" evidence="6"/>
<dbReference type="GO" id="GO:0009228">
    <property type="term" value="P:thiamine biosynthetic process"/>
    <property type="evidence" value="ECO:0007669"/>
    <property type="project" value="UniProtKB-KW"/>
</dbReference>
<evidence type="ECO:0000256" key="14">
    <source>
        <dbReference type="ARBA" id="ARBA00042102"/>
    </source>
</evidence>
<evidence type="ECO:0000256" key="5">
    <source>
        <dbReference type="ARBA" id="ARBA00012135"/>
    </source>
</evidence>
<dbReference type="OrthoDB" id="9810880at2"/>
<evidence type="ECO:0000256" key="3">
    <source>
        <dbReference type="ARBA" id="ARBA00004769"/>
    </source>
</evidence>
<protein>
    <recommendedName>
        <fullName evidence="7">Hydroxymethylpyrimidine/phosphomethylpyrimidine kinase</fullName>
        <ecNumber evidence="5">2.7.1.49</ecNumber>
        <ecNumber evidence="6">2.7.4.7</ecNumber>
    </recommendedName>
    <alternativeName>
        <fullName evidence="14">Hydroxymethylpyrimidine kinase</fullName>
    </alternativeName>
    <alternativeName>
        <fullName evidence="15">Hydroxymethylpyrimidine phosphate kinase</fullName>
    </alternativeName>
</protein>
<dbReference type="InterPro" id="IPR004399">
    <property type="entry name" value="HMP/HMP-P_kinase_dom"/>
</dbReference>
<evidence type="ECO:0000256" key="10">
    <source>
        <dbReference type="ARBA" id="ARBA00022777"/>
    </source>
</evidence>
<evidence type="ECO:0000256" key="13">
    <source>
        <dbReference type="ARBA" id="ARBA00037917"/>
    </source>
</evidence>
<comment type="catalytic activity">
    <reaction evidence="2">
        <text>4-amino-2-methyl-5-(phosphooxymethyl)pyrimidine + ATP = 4-amino-2-methyl-5-(diphosphooxymethyl)pyrimidine + ADP</text>
        <dbReference type="Rhea" id="RHEA:19893"/>
        <dbReference type="ChEBI" id="CHEBI:30616"/>
        <dbReference type="ChEBI" id="CHEBI:57841"/>
        <dbReference type="ChEBI" id="CHEBI:58354"/>
        <dbReference type="ChEBI" id="CHEBI:456216"/>
        <dbReference type="EC" id="2.7.4.7"/>
    </reaction>
</comment>
<dbReference type="PANTHER" id="PTHR20858">
    <property type="entry name" value="PHOSPHOMETHYLPYRIMIDINE KINASE"/>
    <property type="match status" value="1"/>
</dbReference>
<name>A0A6P2CPC3_9LACO</name>
<dbReference type="Gene3D" id="3.40.1190.20">
    <property type="match status" value="1"/>
</dbReference>
<evidence type="ECO:0000256" key="4">
    <source>
        <dbReference type="ARBA" id="ARBA00009879"/>
    </source>
</evidence>
<dbReference type="AlphaFoldDB" id="A0A6P2CPC3"/>
<gene>
    <name evidence="17" type="primary">thiD</name>
    <name evidence="17" type="ORF">ESZ47_04660</name>
</gene>
<dbReference type="GO" id="GO:0005829">
    <property type="term" value="C:cytosol"/>
    <property type="evidence" value="ECO:0007669"/>
    <property type="project" value="TreeGrafter"/>
</dbReference>
<dbReference type="GO" id="GO:0008972">
    <property type="term" value="F:phosphomethylpyrimidine kinase activity"/>
    <property type="evidence" value="ECO:0007669"/>
    <property type="project" value="UniProtKB-EC"/>
</dbReference>
<evidence type="ECO:0000256" key="8">
    <source>
        <dbReference type="ARBA" id="ARBA00022679"/>
    </source>
</evidence>
<organism evidence="17 18">
    <name type="scientific">Leuconostoc litchii</name>
    <dbReference type="NCBI Taxonomy" id="1981069"/>
    <lineage>
        <taxon>Bacteria</taxon>
        <taxon>Bacillati</taxon>
        <taxon>Bacillota</taxon>
        <taxon>Bacilli</taxon>
        <taxon>Lactobacillales</taxon>
        <taxon>Lactobacillaceae</taxon>
        <taxon>Leuconostoc</taxon>
    </lineage>
</organism>
<keyword evidence="10 17" id="KW-0418">Kinase</keyword>
<evidence type="ECO:0000256" key="12">
    <source>
        <dbReference type="ARBA" id="ARBA00022977"/>
    </source>
</evidence>
<comment type="caution">
    <text evidence="17">The sequence shown here is derived from an EMBL/GenBank/DDBJ whole genome shotgun (WGS) entry which is preliminary data.</text>
</comment>
<dbReference type="Proteomes" id="UP000442244">
    <property type="component" value="Unassembled WGS sequence"/>
</dbReference>
<evidence type="ECO:0000256" key="1">
    <source>
        <dbReference type="ARBA" id="ARBA00000151"/>
    </source>
</evidence>
<evidence type="ECO:0000256" key="11">
    <source>
        <dbReference type="ARBA" id="ARBA00022840"/>
    </source>
</evidence>
<dbReference type="EC" id="2.7.1.49" evidence="5"/>
<accession>A0A6P2CPC3</accession>
<dbReference type="EMBL" id="SDGY01000001">
    <property type="protein sequence ID" value="TYC47434.1"/>
    <property type="molecule type" value="Genomic_DNA"/>
</dbReference>
<dbReference type="PANTHER" id="PTHR20858:SF17">
    <property type="entry name" value="HYDROXYMETHYLPYRIMIDINE_PHOSPHOMETHYLPYRIMIDINE KINASE THI20-RELATED"/>
    <property type="match status" value="1"/>
</dbReference>
<dbReference type="SUPFAM" id="SSF53613">
    <property type="entry name" value="Ribokinase-like"/>
    <property type="match status" value="1"/>
</dbReference>
<keyword evidence="11" id="KW-0067">ATP-binding</keyword>
<evidence type="ECO:0000256" key="2">
    <source>
        <dbReference type="ARBA" id="ARBA00000565"/>
    </source>
</evidence>
<evidence type="ECO:0000259" key="16">
    <source>
        <dbReference type="Pfam" id="PF08543"/>
    </source>
</evidence>
<dbReference type="RefSeq" id="WP_148605195.1">
    <property type="nucleotide sequence ID" value="NZ_BSUV01000001.1"/>
</dbReference>
<feature type="domain" description="Pyridoxamine kinase/Phosphomethylpyrimidine kinase" evidence="16">
    <location>
        <begin position="15"/>
        <end position="260"/>
    </location>
</feature>
<dbReference type="GO" id="GO:0008902">
    <property type="term" value="F:hydroxymethylpyrimidine kinase activity"/>
    <property type="evidence" value="ECO:0007669"/>
    <property type="project" value="UniProtKB-EC"/>
</dbReference>
<evidence type="ECO:0000256" key="7">
    <source>
        <dbReference type="ARBA" id="ARBA00019161"/>
    </source>
</evidence>
<sequence length="277" mass="29321">MTNETPQVLTIAGIDSSGGAGISADLKSFAAQHVYGANVVVALTAQNTLGVQEVLMISPEMIHAQLQSIVDDLRISAVKSGMLGDVVTVEKVADFLKMNEFGTYILDPVMVAKGGAHLLNDKAIVAVKSVLLPLATLITPNIPEAEVLSGVTINDHQDMMKAALKIQKLGAKNVLLKGGHTSAKHVYDYILLADGHHFWMKSTRVDTKRTHGTGDTISAAITAQLALGKDMKTAIISAKAYVDATIRNGIQVGHGHGPLNHQAKVTEVNNPEVLANV</sequence>
<dbReference type="FunFam" id="3.40.1190.20:FF:000003">
    <property type="entry name" value="Phosphomethylpyrimidine kinase ThiD"/>
    <property type="match status" value="1"/>
</dbReference>
<keyword evidence="8 17" id="KW-0808">Transferase</keyword>
<dbReference type="Pfam" id="PF08543">
    <property type="entry name" value="Phos_pyr_kin"/>
    <property type="match status" value="1"/>
</dbReference>
<comment type="pathway">
    <text evidence="13">Cofactor biosynthesis; thiamine diphosphate biosynthesis; 4-amino-2-methyl-5-diphosphomethylpyrimidine from 5-amino-1-(5-phospho-D-ribosyl)imidazole: step 2/3.</text>
</comment>
<keyword evidence="9" id="KW-0547">Nucleotide-binding</keyword>